<gene>
    <name evidence="2" type="ORF">P375_01070</name>
</gene>
<dbReference type="InterPro" id="IPR050325">
    <property type="entry name" value="Prot/Nucl_acid_deglycase"/>
</dbReference>
<dbReference type="InterPro" id="IPR002818">
    <property type="entry name" value="DJ-1/PfpI"/>
</dbReference>
<dbReference type="InterPro" id="IPR029062">
    <property type="entry name" value="Class_I_gatase-like"/>
</dbReference>
<evidence type="ECO:0000313" key="2">
    <source>
        <dbReference type="EMBL" id="KGQ34463.1"/>
    </source>
</evidence>
<evidence type="ECO:0000259" key="1">
    <source>
        <dbReference type="Pfam" id="PF01965"/>
    </source>
</evidence>
<evidence type="ECO:0000313" key="3">
    <source>
        <dbReference type="Proteomes" id="UP000030418"/>
    </source>
</evidence>
<dbReference type="Gene3D" id="3.40.50.880">
    <property type="match status" value="1"/>
</dbReference>
<organism evidence="2 3">
    <name type="scientific">Gallibacterium genomosp. 2</name>
    <dbReference type="NCBI Taxonomy" id="155517"/>
    <lineage>
        <taxon>Bacteria</taxon>
        <taxon>Pseudomonadati</taxon>
        <taxon>Pseudomonadota</taxon>
        <taxon>Gammaproteobacteria</taxon>
        <taxon>Pasteurellales</taxon>
        <taxon>Pasteurellaceae</taxon>
        <taxon>Gallibacterium</taxon>
    </lineage>
</organism>
<reference evidence="2 3" key="1">
    <citation type="submission" date="2014-08" db="EMBL/GenBank/DDBJ databases">
        <title>Chaperone-usher fimbriae in a diverse selection of Gallibacterium genomes.</title>
        <authorList>
            <person name="Kudirkiene E."/>
            <person name="Bager R.J."/>
            <person name="Johnson T.J."/>
            <person name="Bojesen A.M."/>
        </authorList>
    </citation>
    <scope>NUCLEOTIDE SEQUENCE [LARGE SCALE GENOMIC DNA]</scope>
    <source>
        <strain evidence="2 3">CCM5976</strain>
    </source>
</reference>
<feature type="domain" description="DJ-1/PfpI" evidence="1">
    <location>
        <begin position="4"/>
        <end position="165"/>
    </location>
</feature>
<dbReference type="CDD" id="cd03135">
    <property type="entry name" value="GATase1_DJ-1"/>
    <property type="match status" value="1"/>
</dbReference>
<dbReference type="PANTHER" id="PTHR48094:SF12">
    <property type="entry name" value="PARKINSON DISEASE PROTEIN 7 HOMOLOG"/>
    <property type="match status" value="1"/>
</dbReference>
<dbReference type="Pfam" id="PF01965">
    <property type="entry name" value="DJ-1_PfpI"/>
    <property type="match status" value="1"/>
</dbReference>
<dbReference type="GO" id="GO:0005737">
    <property type="term" value="C:cytoplasm"/>
    <property type="evidence" value="ECO:0007669"/>
    <property type="project" value="TreeGrafter"/>
</dbReference>
<comment type="caution">
    <text evidence="2">The sequence shown here is derived from an EMBL/GenBank/DDBJ whole genome shotgun (WGS) entry which is preliminary data.</text>
</comment>
<dbReference type="InterPro" id="IPR006287">
    <property type="entry name" value="DJ-1"/>
</dbReference>
<name>A0A0A2XQH6_9PAST</name>
<protein>
    <recommendedName>
        <fullName evidence="1">DJ-1/PfpI domain-containing protein</fullName>
    </recommendedName>
</protein>
<sequence length="181" mass="19741">MTQKIAILLTKGFEESEALVPNDLFRRAGLHTDLISIDNTEIVSSSHNVKMVADQLLNQTDLNSYDLVMLPGGQVDLEKYAALADTYRQFAQQQKWVAAICAAPTALAKVGLLKGKNAVCYPSMRADLINNEVNYRHLAAVIDAPFITGRGPGAAFDFGLAIVAQLLGVDAAEQLKQQLYY</sequence>
<dbReference type="NCBIfam" id="TIGR01383">
    <property type="entry name" value="not_thiJ"/>
    <property type="match status" value="1"/>
</dbReference>
<accession>A0A0A2XQH6</accession>
<keyword evidence="3" id="KW-1185">Reference proteome</keyword>
<dbReference type="PANTHER" id="PTHR48094">
    <property type="entry name" value="PROTEIN/NUCLEIC ACID DEGLYCASE DJ-1-RELATED"/>
    <property type="match status" value="1"/>
</dbReference>
<proteinExistence type="predicted"/>
<dbReference type="Proteomes" id="UP000030418">
    <property type="component" value="Unassembled WGS sequence"/>
</dbReference>
<dbReference type="RefSeq" id="WP_039133306.1">
    <property type="nucleotide sequence ID" value="NZ_JPXY01000006.1"/>
</dbReference>
<dbReference type="AlphaFoldDB" id="A0A0A2XQH6"/>
<dbReference type="SUPFAM" id="SSF52317">
    <property type="entry name" value="Class I glutamine amidotransferase-like"/>
    <property type="match status" value="1"/>
</dbReference>
<dbReference type="EMBL" id="JPXY01000006">
    <property type="protein sequence ID" value="KGQ34463.1"/>
    <property type="molecule type" value="Genomic_DNA"/>
</dbReference>